<feature type="domain" description="Ig-like" evidence="12">
    <location>
        <begin position="610"/>
        <end position="693"/>
    </location>
</feature>
<feature type="domain" description="F5/8 type C" evidence="11">
    <location>
        <begin position="1099"/>
        <end position="1246"/>
    </location>
</feature>
<evidence type="ECO:0000259" key="12">
    <source>
        <dbReference type="PROSITE" id="PS50835"/>
    </source>
</evidence>
<evidence type="ECO:0000256" key="1">
    <source>
        <dbReference type="ARBA" id="ARBA00004370"/>
    </source>
</evidence>
<dbReference type="FunFam" id="2.60.40.10:FF:000093">
    <property type="entry name" value="Down syndrome cell adhesion molecule, isoform B"/>
    <property type="match status" value="1"/>
</dbReference>
<name>A0A2B4SNL0_STYPI</name>
<dbReference type="InterPro" id="IPR007110">
    <property type="entry name" value="Ig-like_dom"/>
</dbReference>
<dbReference type="PANTHER" id="PTHR24543">
    <property type="entry name" value="MULTICOPPER OXIDASE-RELATED"/>
    <property type="match status" value="1"/>
</dbReference>
<keyword evidence="6 9" id="KW-0472">Membrane</keyword>
<feature type="domain" description="F5/8 type C" evidence="11">
    <location>
        <begin position="1504"/>
        <end position="1655"/>
    </location>
</feature>
<evidence type="ECO:0000256" key="10">
    <source>
        <dbReference type="SAM" id="SignalP"/>
    </source>
</evidence>
<dbReference type="CDD" id="cd00096">
    <property type="entry name" value="Ig"/>
    <property type="match status" value="1"/>
</dbReference>
<feature type="compositionally biased region" description="Polar residues" evidence="8">
    <location>
        <begin position="778"/>
        <end position="793"/>
    </location>
</feature>
<dbReference type="PROSITE" id="PS50835">
    <property type="entry name" value="IG_LIKE"/>
    <property type="match status" value="2"/>
</dbReference>
<dbReference type="Pfam" id="PF00041">
    <property type="entry name" value="fn3"/>
    <property type="match status" value="6"/>
</dbReference>
<dbReference type="InterPro" id="IPR003599">
    <property type="entry name" value="Ig_sub"/>
</dbReference>
<keyword evidence="7" id="KW-1015">Disulfide bond</keyword>
<feature type="domain" description="F5/8 type C" evidence="11">
    <location>
        <begin position="1000"/>
        <end position="1098"/>
    </location>
</feature>
<evidence type="ECO:0000256" key="9">
    <source>
        <dbReference type="SAM" id="Phobius"/>
    </source>
</evidence>
<dbReference type="FunFam" id="2.60.40.10:FF:000028">
    <property type="entry name" value="Neuronal cell adhesion molecule"/>
    <property type="match status" value="3"/>
</dbReference>
<evidence type="ECO:0000256" key="7">
    <source>
        <dbReference type="ARBA" id="ARBA00023157"/>
    </source>
</evidence>
<dbReference type="InterPro" id="IPR000421">
    <property type="entry name" value="FA58C"/>
</dbReference>
<evidence type="ECO:0000259" key="13">
    <source>
        <dbReference type="PROSITE" id="PS50853"/>
    </source>
</evidence>
<feature type="region of interest" description="Disordered" evidence="8">
    <location>
        <begin position="747"/>
        <end position="808"/>
    </location>
</feature>
<dbReference type="InterPro" id="IPR013098">
    <property type="entry name" value="Ig_I-set"/>
</dbReference>
<dbReference type="PROSITE" id="PS50853">
    <property type="entry name" value="FN3"/>
    <property type="match status" value="6"/>
</dbReference>
<dbReference type="Pfam" id="PF13927">
    <property type="entry name" value="Ig_3"/>
    <property type="match status" value="1"/>
</dbReference>
<comment type="subcellular location">
    <subcellularLocation>
        <location evidence="1">Membrane</location>
    </subcellularLocation>
</comment>
<dbReference type="Gene3D" id="2.60.120.260">
    <property type="entry name" value="Galactose-binding domain-like"/>
    <property type="match status" value="6"/>
</dbReference>
<feature type="domain" description="F5/8 type C" evidence="11">
    <location>
        <begin position="1355"/>
        <end position="1498"/>
    </location>
</feature>
<feature type="signal peptide" evidence="10">
    <location>
        <begin position="1"/>
        <end position="22"/>
    </location>
</feature>
<dbReference type="Proteomes" id="UP000225706">
    <property type="component" value="Unassembled WGS sequence"/>
</dbReference>
<dbReference type="FunFam" id="2.60.120.260:FF:000016">
    <property type="entry name" value="Contactin-associated protein-like 4 isoform 1"/>
    <property type="match status" value="3"/>
</dbReference>
<keyword evidence="4" id="KW-0677">Repeat</keyword>
<feature type="domain" description="Ig-like" evidence="12">
    <location>
        <begin position="521"/>
        <end position="604"/>
    </location>
</feature>
<feature type="domain" description="Fibronectin type-III" evidence="13">
    <location>
        <begin position="1664"/>
        <end position="1761"/>
    </location>
</feature>
<evidence type="ECO:0000256" key="4">
    <source>
        <dbReference type="ARBA" id="ARBA00022737"/>
    </source>
</evidence>
<dbReference type="SUPFAM" id="SSF48726">
    <property type="entry name" value="Immunoglobulin"/>
    <property type="match status" value="2"/>
</dbReference>
<dbReference type="Gene3D" id="2.60.40.10">
    <property type="entry name" value="Immunoglobulins"/>
    <property type="match status" value="8"/>
</dbReference>
<sequence>MAQINLCFRVAFLAALLPLSSGACVDLDLGMKSGTISNSNIIASSVQSVNTPAENGRLNYTSGSSWCAGTSDTNPYLQIDLQTLHVICAVSTQGNSQADKWVKSYTLQFSTNGTNWFDYKEGGQVKFLRGNDDRNSEVKHVVYGVLTRYLRFLPNTHWGGVCMRTEVFGVKQKPTCEIEAIGLAYGGKIPDSSFTASSHFNNNAYKPFKGRLKGGPRGWGPKNRNKNDYLQIDLLYEYIICAVATQGANDIDEWTTQYKIHLSLNGTTFVTYQEDNVDRVFQGNSDQNGIVTNRLQKFSIARIIRFEPTAYHAWKVLRVEVYGVLLTKAPSQPPTAFKLTASSSTSIAVSWQLPPVFARHGTITGFKLFYKKKGYSGSATILTISYQATLGRNVTGLDKYTEYEFQVLAFTSDGDGAKSPVEVERTKEDAPSKAPSSFTVIAVTSTIIKASWQLPPRDARNGIIKGFKFFLTINNGTGSSLYVTGLDKNTEYELQILAFTSVGDGPKSTAVIKKTQEAGKPIVKDLPKRTTTAIGELLVLTCEVTGVPEVSVTWTKDGLTSIPRAQLESNAKILIIKDVVPGDSGVYECKAVNMFGESRTATIVFVAVPPRIIEELSPSLVMCQKQTPCLLSCRATSYIPLNFSWTKDGQVPTGDNMKLLNNSIIVTPRDGRDYGDYVCHASNSLGSTAYKITLLAPKDNQDKQSIFFASVIALSCIVVVLLIIICGLIWQWRRAVHYKRIPNKEKVDFDGVKSSPDQQSRDKQASDRSTYMELKPRPSTQESRVPTEYQSLQEKPENPPSRPPSQFIVTTESSTSITASWHLPPESSRRGIIKGYKLFYKKKASRFASSLTIDNGNTSTRVTKLDEYTEYDFQVLCFTSAGDGPKVLVFSGHQWKMSIFYINTMEGDPSFPEHSQNAEKFFQVITIKYSSDYTGAIKPPRGFTTQDMMTYEEAHKSSVPAAYVAFQFGGNDFDKNQEFIIGNGLQSCNKERSKRSSGACVDLDLGMGRGTIPNSNITASSVQSASTPAKNGRLNYTSGSSWCAGTNDTNPYLQIDLQTLHVVCAVSTQGNSQADQWVKNYVLQFSTNGTNWFDYMEACEIEAIGLAYGGKIPDSSFTASSYFNYIYGPSKGRLKGGHQGWGPKGIRNGDYLQIDLLYEYVICAVATQGANGFSEWTTQYKIHLSLNGTSFVTYQEDNVDRVFQGNSDRNGIVTNSLEEFSIARIIRFEPTAYHAWKVLRVEVYGVLLTKVPSQPPTSFRLAAISSTSITASWQLPPIFARHGIITGFKLFYKKKVCGGSATTLTIIGNGSIRSSNVTGLDKYTEYEFQVLAYTVDGDGPKSPVEVKTTKGDGECVEFDLGMEGGKIPDSRITASSSSTPAENGRLNYALGASWCAGTSDTNPYLQIDLQTLHIICAVSTQGNSQADQWVKTYKLLLSTNGTTWMDYREGGQVKVLVGNEDRNSKVKHILYGVLTRYVRFLPQTHQGGVCMRTEVFGVNQKSICDIQAIGLASSGWIPDDSFSTSSIFSSGYAAKYGRLNGTRVWKPNTTTDPNDYLQIDLLYEYVICAVATQGNPPSQSSALEWTTQYKLRFSLNGTTFFPYKENNIDKVFRGNSGKTDTVKNSLEEFASTKFIRFQPTAYHKYKALRVEVYGVPLTRVPSKPPTTFKLTASSSTSIKASWQLPPVFARHGRNITGFKLFCKKKGSGGSGATLTVRGGSTLNRLVTGLDYYTEYEFQVLAFTSAGDGPKSSLEVERTMEDAPSQPPSNFTVSATSSTSVTGSWQLPPGNSRNGIIKGFKLFYKRKDSSGLGTILPINNESSLNINVTGLNKYTEYEFQVLAFTSVGDGPKSSVVVERTKEDG</sequence>
<feature type="domain" description="Fibronectin type-III" evidence="13">
    <location>
        <begin position="333"/>
        <end position="429"/>
    </location>
</feature>
<dbReference type="Pfam" id="PF00754">
    <property type="entry name" value="F5_F8_type_C"/>
    <property type="match status" value="6"/>
</dbReference>
<dbReference type="SMART" id="SM00408">
    <property type="entry name" value="IGc2"/>
    <property type="match status" value="2"/>
</dbReference>
<feature type="domain" description="Fibronectin type-III" evidence="13">
    <location>
        <begin position="803"/>
        <end position="898"/>
    </location>
</feature>
<dbReference type="STRING" id="50429.A0A2B4SNL0"/>
<evidence type="ECO:0000256" key="8">
    <source>
        <dbReference type="SAM" id="MobiDB-lite"/>
    </source>
</evidence>
<proteinExistence type="predicted"/>
<dbReference type="EMBL" id="LSMT01000055">
    <property type="protein sequence ID" value="PFX30097.1"/>
    <property type="molecule type" value="Genomic_DNA"/>
</dbReference>
<dbReference type="InterPro" id="IPR036116">
    <property type="entry name" value="FN3_sf"/>
</dbReference>
<evidence type="ECO:0000256" key="3">
    <source>
        <dbReference type="ARBA" id="ARBA00022729"/>
    </source>
</evidence>
<feature type="domain" description="F5/8 type C" evidence="11">
    <location>
        <begin position="176"/>
        <end position="324"/>
    </location>
</feature>
<gene>
    <name evidence="14" type="ORF">AWC38_SpisGene5106</name>
</gene>
<reference evidence="15" key="1">
    <citation type="journal article" date="2017" name="bioRxiv">
        <title>Comparative analysis of the genomes of Stylophora pistillata and Acropora digitifera provides evidence for extensive differences between species of corals.</title>
        <authorList>
            <person name="Voolstra C.R."/>
            <person name="Li Y."/>
            <person name="Liew Y.J."/>
            <person name="Baumgarten S."/>
            <person name="Zoccola D."/>
            <person name="Flot J.-F."/>
            <person name="Tambutte S."/>
            <person name="Allemand D."/>
            <person name="Aranda M."/>
        </authorList>
    </citation>
    <scope>NUCLEOTIDE SEQUENCE [LARGE SCALE GENOMIC DNA]</scope>
</reference>
<dbReference type="Pfam" id="PF07679">
    <property type="entry name" value="I-set"/>
    <property type="match status" value="1"/>
</dbReference>
<organism evidence="14 15">
    <name type="scientific">Stylophora pistillata</name>
    <name type="common">Smooth cauliflower coral</name>
    <dbReference type="NCBI Taxonomy" id="50429"/>
    <lineage>
        <taxon>Eukaryota</taxon>
        <taxon>Metazoa</taxon>
        <taxon>Cnidaria</taxon>
        <taxon>Anthozoa</taxon>
        <taxon>Hexacorallia</taxon>
        <taxon>Scleractinia</taxon>
        <taxon>Astrocoeniina</taxon>
        <taxon>Pocilloporidae</taxon>
        <taxon>Stylophora</taxon>
    </lineage>
</organism>
<dbReference type="PANTHER" id="PTHR24543:SF291">
    <property type="entry name" value="SMOKE ALARM, ISOFORM D"/>
    <property type="match status" value="1"/>
</dbReference>
<feature type="transmembrane region" description="Helical" evidence="9">
    <location>
        <begin position="706"/>
        <end position="730"/>
    </location>
</feature>
<feature type="domain" description="Fibronectin type-III" evidence="13">
    <location>
        <begin position="1255"/>
        <end position="1352"/>
    </location>
</feature>
<feature type="domain" description="F5/8 type C" evidence="11">
    <location>
        <begin position="24"/>
        <end position="170"/>
    </location>
</feature>
<dbReference type="CDD" id="cd00063">
    <property type="entry name" value="FN3"/>
    <property type="match status" value="6"/>
</dbReference>
<dbReference type="SMART" id="SM00409">
    <property type="entry name" value="IG"/>
    <property type="match status" value="2"/>
</dbReference>
<dbReference type="InterPro" id="IPR008979">
    <property type="entry name" value="Galactose-bd-like_sf"/>
</dbReference>
<dbReference type="InterPro" id="IPR003961">
    <property type="entry name" value="FN3_dom"/>
</dbReference>
<dbReference type="PROSITE" id="PS01285">
    <property type="entry name" value="FA58C_1"/>
    <property type="match status" value="5"/>
</dbReference>
<feature type="chain" id="PRO_5012473790" evidence="10">
    <location>
        <begin position="23"/>
        <end position="1863"/>
    </location>
</feature>
<dbReference type="PROSITE" id="PS50022">
    <property type="entry name" value="FA58C_3"/>
    <property type="match status" value="6"/>
</dbReference>
<dbReference type="OrthoDB" id="5989320at2759"/>
<comment type="caution">
    <text evidence="14">The sequence shown here is derived from an EMBL/GenBank/DDBJ whole genome shotgun (WGS) entry which is preliminary data.</text>
</comment>
<dbReference type="SMART" id="SM00060">
    <property type="entry name" value="FN3"/>
    <property type="match status" value="6"/>
</dbReference>
<dbReference type="InterPro" id="IPR013783">
    <property type="entry name" value="Ig-like_fold"/>
</dbReference>
<keyword evidence="5 9" id="KW-1133">Transmembrane helix</keyword>
<feature type="domain" description="Fibronectin type-III" evidence="13">
    <location>
        <begin position="434"/>
        <end position="518"/>
    </location>
</feature>
<protein>
    <submittedName>
        <fullName evidence="14">Venom prothrombin activator oscutarin-C non-catalytic subunit</fullName>
    </submittedName>
</protein>
<keyword evidence="2 9" id="KW-0812">Transmembrane</keyword>
<evidence type="ECO:0000313" key="14">
    <source>
        <dbReference type="EMBL" id="PFX30097.1"/>
    </source>
</evidence>
<dbReference type="GO" id="GO:0016020">
    <property type="term" value="C:membrane"/>
    <property type="evidence" value="ECO:0007669"/>
    <property type="project" value="UniProtKB-SubCell"/>
</dbReference>
<dbReference type="SUPFAM" id="SSF49785">
    <property type="entry name" value="Galactose-binding domain-like"/>
    <property type="match status" value="6"/>
</dbReference>
<dbReference type="InterPro" id="IPR003598">
    <property type="entry name" value="Ig_sub2"/>
</dbReference>
<evidence type="ECO:0000313" key="15">
    <source>
        <dbReference type="Proteomes" id="UP000225706"/>
    </source>
</evidence>
<evidence type="ECO:0000259" key="11">
    <source>
        <dbReference type="PROSITE" id="PS50022"/>
    </source>
</evidence>
<evidence type="ECO:0000256" key="6">
    <source>
        <dbReference type="ARBA" id="ARBA00023136"/>
    </source>
</evidence>
<keyword evidence="3 10" id="KW-0732">Signal</keyword>
<evidence type="ECO:0000256" key="2">
    <source>
        <dbReference type="ARBA" id="ARBA00022692"/>
    </source>
</evidence>
<dbReference type="InterPro" id="IPR036179">
    <property type="entry name" value="Ig-like_dom_sf"/>
</dbReference>
<keyword evidence="15" id="KW-1185">Reference proteome</keyword>
<evidence type="ECO:0000256" key="5">
    <source>
        <dbReference type="ARBA" id="ARBA00022989"/>
    </source>
</evidence>
<dbReference type="SMART" id="SM00231">
    <property type="entry name" value="FA58C"/>
    <property type="match status" value="5"/>
</dbReference>
<feature type="domain" description="Fibronectin type-III" evidence="13">
    <location>
        <begin position="1766"/>
        <end position="1862"/>
    </location>
</feature>
<dbReference type="SUPFAM" id="SSF49265">
    <property type="entry name" value="Fibronectin type III"/>
    <property type="match status" value="4"/>
</dbReference>
<accession>A0A2B4SNL0</accession>
<dbReference type="CDD" id="cd00057">
    <property type="entry name" value="FA58C"/>
    <property type="match status" value="5"/>
</dbReference>